<dbReference type="EMBL" id="LR746264">
    <property type="protein sequence ID" value="CAA7388299.1"/>
    <property type="molecule type" value="Genomic_DNA"/>
</dbReference>
<keyword evidence="4" id="KW-1185">Reference proteome</keyword>
<feature type="compositionally biased region" description="Polar residues" evidence="1">
    <location>
        <begin position="1"/>
        <end position="19"/>
    </location>
</feature>
<protein>
    <submittedName>
        <fullName evidence="3">Uncharacterized protein</fullName>
    </submittedName>
</protein>
<name>A0A7I8JYD5_SPIIN</name>
<evidence type="ECO:0000313" key="2">
    <source>
        <dbReference type="EMBL" id="CAA2614078.1"/>
    </source>
</evidence>
<accession>A0A7I8JYD5</accession>
<dbReference type="AlphaFoldDB" id="A0A7I8JYD5"/>
<evidence type="ECO:0000313" key="4">
    <source>
        <dbReference type="Proteomes" id="UP000663760"/>
    </source>
</evidence>
<evidence type="ECO:0000256" key="1">
    <source>
        <dbReference type="SAM" id="MobiDB-lite"/>
    </source>
</evidence>
<evidence type="ECO:0000313" key="3">
    <source>
        <dbReference type="EMBL" id="CAA7388299.1"/>
    </source>
</evidence>
<dbReference type="EMBL" id="LR743588">
    <property type="protein sequence ID" value="CAA2614078.1"/>
    <property type="molecule type" value="Genomic_DNA"/>
</dbReference>
<dbReference type="Proteomes" id="UP000663760">
    <property type="component" value="Chromosome 1"/>
</dbReference>
<proteinExistence type="predicted"/>
<organism evidence="3 4">
    <name type="scientific">Spirodela intermedia</name>
    <name type="common">Intermediate duckweed</name>
    <dbReference type="NCBI Taxonomy" id="51605"/>
    <lineage>
        <taxon>Eukaryota</taxon>
        <taxon>Viridiplantae</taxon>
        <taxon>Streptophyta</taxon>
        <taxon>Embryophyta</taxon>
        <taxon>Tracheophyta</taxon>
        <taxon>Spermatophyta</taxon>
        <taxon>Magnoliopsida</taxon>
        <taxon>Liliopsida</taxon>
        <taxon>Araceae</taxon>
        <taxon>Lemnoideae</taxon>
        <taxon>Spirodela</taxon>
    </lineage>
</organism>
<feature type="region of interest" description="Disordered" evidence="1">
    <location>
        <begin position="1"/>
        <end position="37"/>
    </location>
</feature>
<reference evidence="3" key="1">
    <citation type="submission" date="2020-02" db="EMBL/GenBank/DDBJ databases">
        <authorList>
            <person name="Scholz U."/>
            <person name="Mascher M."/>
            <person name="Fiebig A."/>
        </authorList>
    </citation>
    <scope>NUCLEOTIDE SEQUENCE</scope>
</reference>
<sequence>MKPSRSVSSSRIMRATSSGEAVPREPRASSSSLDEIFPSPFASNLLKILSISTISSALPPISL</sequence>
<gene>
    <name evidence="2" type="ORF">SI7747_01000480</name>
    <name evidence="3" type="ORF">SI8410_01000564</name>
</gene>